<evidence type="ECO:0000313" key="5">
    <source>
        <dbReference type="Proteomes" id="UP000516117"/>
    </source>
</evidence>
<dbReference type="Pfam" id="PF14498">
    <property type="entry name" value="Glyco_hyd_65N_2"/>
    <property type="match status" value="1"/>
</dbReference>
<sequence>MAELRYRRPSRDWLDRLPLGNGRLGVMVGADEASIRLGLNEATAWSGSPASALRDLVEPDVAASALAGARAALAADRPLDAEEALRPLQHGYSQSFLPVGELAVTFSEPFDGVTRTLDLHDGVHRCELTAPGRAVSGEAAVGAADDAVLLALRAATPFTVRVDLGTGLRVERAAVDVAGGAWVLRLPADAAPPHEPDVASPVWDLPGETPVGLAVRLAVDHDGAADVDGDAVVVAGATVVRIALAIESTFVAADRAPSDAAIAVERAAARLEGLDVDAALATHVEAHRLRAGAFAVDLGDEATGLDPDQRYRAADANGGLVAGDPALLALLVEYGRYLLLASSRPDGPPATLQGIWNAEFRPPWSSNYTLNINLPMNYWGAEPAGVGEAHLALLPQLEAMARRGADTARRLYGADGWVAHHNSDVWAYTLPTGGDASWSQWALGGAWLVCQFDEHRRFGSMDDAVARRFWPVVEGCAAFLLDWLVDDGSGLTTAPSTSPENQFRRAERITSVTCGSALDRALIRDVFALVGELADELGIDSDVARRAAAARGRVAGPRVGADGAVAEWGRDEVAVDPRHRHVSHLYPWYPGRLESAHLGDAVARTLDARGDDSTGWSLAWKIGLRARLHDGAAVGRLLDLVGRPAADAQQRGGLYPNLFAAHPPFQIDGNLGLVGAFLEALVQSHRPGRIDLLPALPPGLARGSVRGLIARPGVVVDLAWEDRRPTTLRVVARTPGGVGPLLLTHGDRELTVELRDGSPVDLTWPI</sequence>
<dbReference type="KEGG" id="tdf:H9L22_09495"/>
<keyword evidence="4" id="KW-0378">Hydrolase</keyword>
<dbReference type="InterPro" id="IPR054363">
    <property type="entry name" value="GH95_cat"/>
</dbReference>
<dbReference type="GO" id="GO:0005975">
    <property type="term" value="P:carbohydrate metabolic process"/>
    <property type="evidence" value="ECO:0007669"/>
    <property type="project" value="InterPro"/>
</dbReference>
<dbReference type="InterPro" id="IPR012341">
    <property type="entry name" value="6hp_glycosidase-like_sf"/>
</dbReference>
<organism evidence="4 5">
    <name type="scientific">Tessaracoccus defluvii</name>
    <dbReference type="NCBI Taxonomy" id="1285901"/>
    <lineage>
        <taxon>Bacteria</taxon>
        <taxon>Bacillati</taxon>
        <taxon>Actinomycetota</taxon>
        <taxon>Actinomycetes</taxon>
        <taxon>Propionibacteriales</taxon>
        <taxon>Propionibacteriaceae</taxon>
        <taxon>Tessaracoccus</taxon>
    </lineage>
</organism>
<keyword evidence="5" id="KW-1185">Reference proteome</keyword>
<dbReference type="InterPro" id="IPR049053">
    <property type="entry name" value="AFCA-like_C"/>
</dbReference>
<dbReference type="InterPro" id="IPR027414">
    <property type="entry name" value="GH95_N_dom"/>
</dbReference>
<evidence type="ECO:0000259" key="3">
    <source>
        <dbReference type="Pfam" id="PF22124"/>
    </source>
</evidence>
<feature type="domain" description="Glycosyl hydrolase family 95 N-terminal" evidence="1">
    <location>
        <begin position="4"/>
        <end position="251"/>
    </location>
</feature>
<feature type="domain" description="Glycosyl hydrolase family 95 catalytic" evidence="3">
    <location>
        <begin position="277"/>
        <end position="681"/>
    </location>
</feature>
<dbReference type="Gene3D" id="1.50.10.10">
    <property type="match status" value="1"/>
</dbReference>
<dbReference type="PANTHER" id="PTHR31084">
    <property type="entry name" value="ALPHA-L-FUCOSIDASE 2"/>
    <property type="match status" value="1"/>
</dbReference>
<dbReference type="PIRSF" id="PIRSF007663">
    <property type="entry name" value="UCP007663"/>
    <property type="match status" value="1"/>
</dbReference>
<dbReference type="GO" id="GO:0004560">
    <property type="term" value="F:alpha-L-fucosidase activity"/>
    <property type="evidence" value="ECO:0007669"/>
    <property type="project" value="InterPro"/>
</dbReference>
<dbReference type="InterPro" id="IPR008928">
    <property type="entry name" value="6-hairpin_glycosidase_sf"/>
</dbReference>
<dbReference type="SUPFAM" id="SSF48208">
    <property type="entry name" value="Six-hairpin glycosidases"/>
    <property type="match status" value="1"/>
</dbReference>
<dbReference type="RefSeq" id="WP_187719719.1">
    <property type="nucleotide sequence ID" value="NZ_BAABBL010000022.1"/>
</dbReference>
<dbReference type="InterPro" id="IPR016518">
    <property type="entry name" value="Alpha-L-fucosidase"/>
</dbReference>
<protein>
    <submittedName>
        <fullName evidence="4">Glycoside hydrolase N-terminal domain-containing protein</fullName>
    </submittedName>
</protein>
<name>A0A7H0H213_9ACTN</name>
<feature type="domain" description="Alpha fucosidase A-like C-terminal" evidence="2">
    <location>
        <begin position="683"/>
        <end position="734"/>
    </location>
</feature>
<accession>A0A7H0H213</accession>
<dbReference type="AlphaFoldDB" id="A0A7H0H213"/>
<dbReference type="Pfam" id="PF22124">
    <property type="entry name" value="Glyco_hydro_95_cat"/>
    <property type="match status" value="1"/>
</dbReference>
<dbReference type="EMBL" id="CP060789">
    <property type="protein sequence ID" value="QNP54579.1"/>
    <property type="molecule type" value="Genomic_DNA"/>
</dbReference>
<evidence type="ECO:0000259" key="1">
    <source>
        <dbReference type="Pfam" id="PF14498"/>
    </source>
</evidence>
<evidence type="ECO:0000313" key="4">
    <source>
        <dbReference type="EMBL" id="QNP54579.1"/>
    </source>
</evidence>
<dbReference type="Proteomes" id="UP000516117">
    <property type="component" value="Chromosome"/>
</dbReference>
<dbReference type="PANTHER" id="PTHR31084:SF0">
    <property type="entry name" value="ALPHA-L-FUCOSIDASE 2"/>
    <property type="match status" value="1"/>
</dbReference>
<dbReference type="Pfam" id="PF21307">
    <property type="entry name" value="Glyco_hydro_95_C"/>
    <property type="match status" value="1"/>
</dbReference>
<reference evidence="4 5" key="1">
    <citation type="submission" date="2020-08" db="EMBL/GenBank/DDBJ databases">
        <title>Genome sequence of Tessaracoccus defluvii JCM 17540T.</title>
        <authorList>
            <person name="Hyun D.-W."/>
            <person name="Bae J.-W."/>
        </authorList>
    </citation>
    <scope>NUCLEOTIDE SEQUENCE [LARGE SCALE GENOMIC DNA]</scope>
    <source>
        <strain evidence="4 5">JCM 17540</strain>
    </source>
</reference>
<evidence type="ECO:0000259" key="2">
    <source>
        <dbReference type="Pfam" id="PF21307"/>
    </source>
</evidence>
<proteinExistence type="predicted"/>
<gene>
    <name evidence="4" type="ORF">H9L22_09495</name>
</gene>